<dbReference type="Proteomes" id="UP000292373">
    <property type="component" value="Unassembled WGS sequence"/>
</dbReference>
<evidence type="ECO:0000313" key="1">
    <source>
        <dbReference type="EMBL" id="TBT88738.1"/>
    </source>
</evidence>
<dbReference type="EMBL" id="SDMQ01000001">
    <property type="protein sequence ID" value="TBT88738.1"/>
    <property type="molecule type" value="Genomic_DNA"/>
</dbReference>
<evidence type="ECO:0000313" key="2">
    <source>
        <dbReference type="Proteomes" id="UP000292373"/>
    </source>
</evidence>
<sequence length="270" mass="29460">MPAYVEPDPFHPGAFRVVAGDTAQSWVDPADPLRIEFEYVQRVVEALDATVLARPSDERVRVVHLGGGGLTIPRYVAARRPGTAQVVCEPDADLVEQVRRVMPLPARSGIKVRTVAGREGLEAMPPDHIDALVLDAFDGPRVPASLATGEFLAEVAARRRRGGVFIANITDRAPFTWSRRFAAAVRDVHRSMLVSAETAVWKGRRFGNLVVVAADGPLPATELSRQAARAAFPYRYLAGRDVVDWIGAATPFTDEDQQSSPVPKRGTWFS</sequence>
<dbReference type="SUPFAM" id="SSF53335">
    <property type="entry name" value="S-adenosyl-L-methionine-dependent methyltransferases"/>
    <property type="match status" value="1"/>
</dbReference>
<protein>
    <submittedName>
        <fullName evidence="1">Spermidine synthase</fullName>
    </submittedName>
</protein>
<dbReference type="AlphaFoldDB" id="A0A4V2JSU3"/>
<dbReference type="Gene3D" id="3.40.50.150">
    <property type="entry name" value="Vaccinia Virus protein VP39"/>
    <property type="match status" value="1"/>
</dbReference>
<organism evidence="1 2">
    <name type="scientific">Propioniciclava sinopodophylli</name>
    <dbReference type="NCBI Taxonomy" id="1837344"/>
    <lineage>
        <taxon>Bacteria</taxon>
        <taxon>Bacillati</taxon>
        <taxon>Actinomycetota</taxon>
        <taxon>Actinomycetes</taxon>
        <taxon>Propionibacteriales</taxon>
        <taxon>Propionibacteriaceae</taxon>
        <taxon>Propioniciclava</taxon>
    </lineage>
</organism>
<dbReference type="InterPro" id="IPR029063">
    <property type="entry name" value="SAM-dependent_MTases_sf"/>
</dbReference>
<comment type="caution">
    <text evidence="1">The sequence shown here is derived from an EMBL/GenBank/DDBJ whole genome shotgun (WGS) entry which is preliminary data.</text>
</comment>
<name>A0A4V2JSU3_9ACTN</name>
<dbReference type="NCBIfam" id="NF037959">
    <property type="entry name" value="MFS_SpdSyn"/>
    <property type="match status" value="1"/>
</dbReference>
<keyword evidence="2" id="KW-1185">Reference proteome</keyword>
<proteinExistence type="predicted"/>
<gene>
    <name evidence="1" type="ORF">ET989_02050</name>
</gene>
<reference evidence="1 2" key="1">
    <citation type="submission" date="2019-01" db="EMBL/GenBank/DDBJ databases">
        <title>Lactibacter flavus gen. nov., sp. nov., a novel bacterium of the family Propionibacteriaceae isolated from raw milk and dairy products.</title>
        <authorList>
            <person name="Huptas C."/>
            <person name="Wenning M."/>
            <person name="Breitenwieser F."/>
            <person name="Doll E."/>
            <person name="Von Neubeck M."/>
            <person name="Busse H.-J."/>
            <person name="Scherer S."/>
        </authorList>
    </citation>
    <scope>NUCLEOTIDE SEQUENCE [LARGE SCALE GENOMIC DNA]</scope>
    <source>
        <strain evidence="1 2">KCTC 33808</strain>
    </source>
</reference>
<dbReference type="OrthoDB" id="8221452at2"/>
<dbReference type="RefSeq" id="WP_131166866.1">
    <property type="nucleotide sequence ID" value="NZ_SDMQ01000001.1"/>
</dbReference>
<accession>A0A4V2JSU3</accession>